<reference evidence="1 2" key="1">
    <citation type="submission" date="2022-03" db="EMBL/GenBank/DDBJ databases">
        <authorList>
            <person name="Macdonald S."/>
            <person name="Ahmed S."/>
            <person name="Newling K."/>
        </authorList>
    </citation>
    <scope>NUCLEOTIDE SEQUENCE [LARGE SCALE GENOMIC DNA]</scope>
</reference>
<sequence>MDMLISLCPALETLTLDDMCDGGKISSSSLLSFCLTKAVVQFRDWKLETPRLKYLKLCGLHIGKIIMNDLSSIVKLDLVGLITFSENYPKFLTLISRVRDLTISSDILAVNRKLSKSIESKDYVILNELFALPRQSMECEVVVRCRTFGTCKPFSLFTCADGFS</sequence>
<protein>
    <submittedName>
        <fullName evidence="1">Uncharacterized protein</fullName>
    </submittedName>
</protein>
<comment type="caution">
    <text evidence="1">The sequence shown here is derived from an EMBL/GenBank/DDBJ whole genome shotgun (WGS) entry which is preliminary data.</text>
</comment>
<evidence type="ECO:0000313" key="2">
    <source>
        <dbReference type="Proteomes" id="UP001642260"/>
    </source>
</evidence>
<dbReference type="AlphaFoldDB" id="A0ABC8M621"/>
<gene>
    <name evidence="1" type="ORF">ERUC_LOCUS43450</name>
</gene>
<dbReference type="EMBL" id="CAKOAT010930708">
    <property type="protein sequence ID" value="CAH8390967.1"/>
    <property type="molecule type" value="Genomic_DNA"/>
</dbReference>
<organism evidence="1 2">
    <name type="scientific">Eruca vesicaria subsp. sativa</name>
    <name type="common">Garden rocket</name>
    <name type="synonym">Eruca sativa</name>
    <dbReference type="NCBI Taxonomy" id="29727"/>
    <lineage>
        <taxon>Eukaryota</taxon>
        <taxon>Viridiplantae</taxon>
        <taxon>Streptophyta</taxon>
        <taxon>Embryophyta</taxon>
        <taxon>Tracheophyta</taxon>
        <taxon>Spermatophyta</taxon>
        <taxon>Magnoliopsida</taxon>
        <taxon>eudicotyledons</taxon>
        <taxon>Gunneridae</taxon>
        <taxon>Pentapetalae</taxon>
        <taxon>rosids</taxon>
        <taxon>malvids</taxon>
        <taxon>Brassicales</taxon>
        <taxon>Brassicaceae</taxon>
        <taxon>Brassiceae</taxon>
        <taxon>Eruca</taxon>
    </lineage>
</organism>
<proteinExistence type="predicted"/>
<keyword evidence="2" id="KW-1185">Reference proteome</keyword>
<evidence type="ECO:0000313" key="1">
    <source>
        <dbReference type="EMBL" id="CAH8390967.1"/>
    </source>
</evidence>
<name>A0ABC8M621_ERUVS</name>
<dbReference type="Proteomes" id="UP001642260">
    <property type="component" value="Unassembled WGS sequence"/>
</dbReference>
<accession>A0ABC8M621</accession>